<dbReference type="AlphaFoldDB" id="A0A2S9XDN6"/>
<accession>A0A2S9XDN6</accession>
<evidence type="ECO:0000313" key="1">
    <source>
        <dbReference type="EMBL" id="PRP90967.1"/>
    </source>
</evidence>
<dbReference type="EMBL" id="PVNK01000263">
    <property type="protein sequence ID" value="PRP90967.1"/>
    <property type="molecule type" value="Genomic_DNA"/>
</dbReference>
<name>A0A2S9XDN6_9BACT</name>
<gene>
    <name evidence="1" type="ORF">ENSA5_60420</name>
</gene>
<organism evidence="1 2">
    <name type="scientific">Enhygromyxa salina</name>
    <dbReference type="NCBI Taxonomy" id="215803"/>
    <lineage>
        <taxon>Bacteria</taxon>
        <taxon>Pseudomonadati</taxon>
        <taxon>Myxococcota</taxon>
        <taxon>Polyangia</taxon>
        <taxon>Nannocystales</taxon>
        <taxon>Nannocystaceae</taxon>
        <taxon>Enhygromyxa</taxon>
    </lineage>
</organism>
<evidence type="ECO:0000313" key="2">
    <source>
        <dbReference type="Proteomes" id="UP000237968"/>
    </source>
</evidence>
<sequence length="111" mass="11902">MPEPIPDLDDPLVALIDRHWRPEARGGGNFVTGDLVTAARSSRRRSQREDAAALIALAAAVLLFFVLQPSVRPASEATNVWLDGTSVSATASGYEGEFAGLQRIFLEGAPR</sequence>
<keyword evidence="2" id="KW-1185">Reference proteome</keyword>
<dbReference type="RefSeq" id="WP_106395222.1">
    <property type="nucleotide sequence ID" value="NZ_PVNK01000263.1"/>
</dbReference>
<reference evidence="1 2" key="1">
    <citation type="submission" date="2018-03" db="EMBL/GenBank/DDBJ databases">
        <title>Draft Genome Sequences of the Obligatory Marine Myxobacteria Enhygromyxa salina SWB005.</title>
        <authorList>
            <person name="Poehlein A."/>
            <person name="Moghaddam J.A."/>
            <person name="Harms H."/>
            <person name="Alanjari M."/>
            <person name="Koenig G.M."/>
            <person name="Daniel R."/>
            <person name="Schaeberle T.F."/>
        </authorList>
    </citation>
    <scope>NUCLEOTIDE SEQUENCE [LARGE SCALE GENOMIC DNA]</scope>
    <source>
        <strain evidence="1 2">SWB005</strain>
    </source>
</reference>
<dbReference type="Proteomes" id="UP000237968">
    <property type="component" value="Unassembled WGS sequence"/>
</dbReference>
<proteinExistence type="predicted"/>
<comment type="caution">
    <text evidence="1">The sequence shown here is derived from an EMBL/GenBank/DDBJ whole genome shotgun (WGS) entry which is preliminary data.</text>
</comment>
<protein>
    <submittedName>
        <fullName evidence="1">Uncharacterized protein</fullName>
    </submittedName>
</protein>